<evidence type="ECO:0000256" key="7">
    <source>
        <dbReference type="ARBA" id="ARBA00023136"/>
    </source>
</evidence>
<dbReference type="GO" id="GO:0032977">
    <property type="term" value="F:membrane insertase activity"/>
    <property type="evidence" value="ECO:0007669"/>
    <property type="project" value="InterPro"/>
</dbReference>
<dbReference type="NCBIfam" id="TIGR03592">
    <property type="entry name" value="yidC_oxa1_cterm"/>
    <property type="match status" value="1"/>
</dbReference>
<gene>
    <name evidence="12" type="ORF">A2730_00355</name>
</gene>
<evidence type="ECO:0000256" key="4">
    <source>
        <dbReference type="ARBA" id="ARBA00022692"/>
    </source>
</evidence>
<evidence type="ECO:0000256" key="2">
    <source>
        <dbReference type="ARBA" id="ARBA00022448"/>
    </source>
</evidence>
<feature type="domain" description="Membrane insertase YidC/Oxa/ALB C-terminal" evidence="11">
    <location>
        <begin position="33"/>
        <end position="231"/>
    </location>
</feature>
<dbReference type="PANTHER" id="PTHR12428">
    <property type="entry name" value="OXA1"/>
    <property type="match status" value="1"/>
</dbReference>
<keyword evidence="6 10" id="KW-1133">Transmembrane helix</keyword>
<evidence type="ECO:0000256" key="8">
    <source>
        <dbReference type="ARBA" id="ARBA00023186"/>
    </source>
</evidence>
<dbReference type="CDD" id="cd20070">
    <property type="entry name" value="5TM_YidC_Alb3"/>
    <property type="match status" value="1"/>
</dbReference>
<evidence type="ECO:0000256" key="10">
    <source>
        <dbReference type="SAM" id="Phobius"/>
    </source>
</evidence>
<feature type="transmembrane region" description="Helical" evidence="10">
    <location>
        <begin position="151"/>
        <end position="168"/>
    </location>
</feature>
<keyword evidence="3" id="KW-1003">Cell membrane</keyword>
<dbReference type="EMBL" id="MHOO01000011">
    <property type="protein sequence ID" value="OGZ63730.1"/>
    <property type="molecule type" value="Genomic_DNA"/>
</dbReference>
<protein>
    <recommendedName>
        <fullName evidence="11">Membrane insertase YidC/Oxa/ALB C-terminal domain-containing protein</fullName>
    </recommendedName>
</protein>
<comment type="subcellular location">
    <subcellularLocation>
        <location evidence="1">Cell membrane</location>
        <topology evidence="1">Multi-pass membrane protein</topology>
    </subcellularLocation>
    <subcellularLocation>
        <location evidence="9">Membrane</location>
        <topology evidence="9">Multi-pass membrane protein</topology>
    </subcellularLocation>
</comment>
<feature type="transmembrane region" description="Helical" evidence="10">
    <location>
        <begin position="188"/>
        <end position="206"/>
    </location>
</feature>
<evidence type="ECO:0000256" key="3">
    <source>
        <dbReference type="ARBA" id="ARBA00022475"/>
    </source>
</evidence>
<organism evidence="12 13">
    <name type="scientific">Candidatus Staskawiczbacteria bacterium RIFCSPHIGHO2_01_FULL_39_25</name>
    <dbReference type="NCBI Taxonomy" id="1802202"/>
    <lineage>
        <taxon>Bacteria</taxon>
        <taxon>Candidatus Staskawicziibacteriota</taxon>
    </lineage>
</organism>
<feature type="transmembrane region" description="Helical" evidence="10">
    <location>
        <begin position="34"/>
        <end position="56"/>
    </location>
</feature>
<evidence type="ECO:0000256" key="1">
    <source>
        <dbReference type="ARBA" id="ARBA00004651"/>
    </source>
</evidence>
<comment type="similarity">
    <text evidence="9">Belongs to the OXA1/ALB3/YidC family.</text>
</comment>
<dbReference type="STRING" id="1802202.A2730_00355"/>
<dbReference type="Proteomes" id="UP000176855">
    <property type="component" value="Unassembled WGS sequence"/>
</dbReference>
<dbReference type="InterPro" id="IPR028055">
    <property type="entry name" value="YidC/Oxa/ALB_C"/>
</dbReference>
<dbReference type="GO" id="GO:0051205">
    <property type="term" value="P:protein insertion into membrane"/>
    <property type="evidence" value="ECO:0007669"/>
    <property type="project" value="TreeGrafter"/>
</dbReference>
<dbReference type="Pfam" id="PF02096">
    <property type="entry name" value="60KD_IMP"/>
    <property type="match status" value="1"/>
</dbReference>
<dbReference type="GO" id="GO:0015031">
    <property type="term" value="P:protein transport"/>
    <property type="evidence" value="ECO:0007669"/>
    <property type="project" value="UniProtKB-KW"/>
</dbReference>
<keyword evidence="7 10" id="KW-0472">Membrane</keyword>
<sequence>MFGFLVTIFDVLLYKPLFNVLVLIYNYFPGHDFGVAIIVLTVVIKFVLYPLSVKALHSQKVLQRLQPKLQEIQSKFKNDKEKQAQETLELYRKEKINPFSGLFLVIIQLPILIALYRVFWLGLKPEELGNLYSFVVNPIQINSMFLQMVDLAQPNLVFAILAGILQFFQTKMLMPKPDKAKAKDIGTIMQKQMLYFFPFVTVIILLKLPSALGLYWIVSGIVSIAQQYYILKKVPE</sequence>
<dbReference type="AlphaFoldDB" id="A0A1G2HN71"/>
<feature type="transmembrane region" description="Helical" evidence="10">
    <location>
        <begin position="12"/>
        <end position="28"/>
    </location>
</feature>
<dbReference type="GO" id="GO:0005886">
    <property type="term" value="C:plasma membrane"/>
    <property type="evidence" value="ECO:0007669"/>
    <property type="project" value="UniProtKB-SubCell"/>
</dbReference>
<dbReference type="InterPro" id="IPR047196">
    <property type="entry name" value="YidC_ALB_C"/>
</dbReference>
<reference evidence="12 13" key="1">
    <citation type="journal article" date="2016" name="Nat. Commun.">
        <title>Thousands of microbial genomes shed light on interconnected biogeochemical processes in an aquifer system.</title>
        <authorList>
            <person name="Anantharaman K."/>
            <person name="Brown C.T."/>
            <person name="Hug L.A."/>
            <person name="Sharon I."/>
            <person name="Castelle C.J."/>
            <person name="Probst A.J."/>
            <person name="Thomas B.C."/>
            <person name="Singh A."/>
            <person name="Wilkins M.J."/>
            <person name="Karaoz U."/>
            <person name="Brodie E.L."/>
            <person name="Williams K.H."/>
            <person name="Hubbard S.S."/>
            <person name="Banfield J.F."/>
        </authorList>
    </citation>
    <scope>NUCLEOTIDE SEQUENCE [LARGE SCALE GENOMIC DNA]</scope>
</reference>
<name>A0A1G2HN71_9BACT</name>
<evidence type="ECO:0000256" key="6">
    <source>
        <dbReference type="ARBA" id="ARBA00022989"/>
    </source>
</evidence>
<evidence type="ECO:0000313" key="12">
    <source>
        <dbReference type="EMBL" id="OGZ63730.1"/>
    </source>
</evidence>
<evidence type="ECO:0000256" key="5">
    <source>
        <dbReference type="ARBA" id="ARBA00022927"/>
    </source>
</evidence>
<evidence type="ECO:0000259" key="11">
    <source>
        <dbReference type="Pfam" id="PF02096"/>
    </source>
</evidence>
<comment type="caution">
    <text evidence="12">The sequence shown here is derived from an EMBL/GenBank/DDBJ whole genome shotgun (WGS) entry which is preliminary data.</text>
</comment>
<accession>A0A1G2HN71</accession>
<keyword evidence="8" id="KW-0143">Chaperone</keyword>
<keyword evidence="2" id="KW-0813">Transport</keyword>
<keyword evidence="5" id="KW-0653">Protein transport</keyword>
<proteinExistence type="inferred from homology"/>
<keyword evidence="4 9" id="KW-0812">Transmembrane</keyword>
<evidence type="ECO:0000256" key="9">
    <source>
        <dbReference type="RuleBase" id="RU003945"/>
    </source>
</evidence>
<feature type="transmembrane region" description="Helical" evidence="10">
    <location>
        <begin position="102"/>
        <end position="123"/>
    </location>
</feature>
<dbReference type="PANTHER" id="PTHR12428:SF65">
    <property type="entry name" value="CYTOCHROME C OXIDASE ASSEMBLY PROTEIN COX18, MITOCHONDRIAL"/>
    <property type="match status" value="1"/>
</dbReference>
<evidence type="ECO:0000313" key="13">
    <source>
        <dbReference type="Proteomes" id="UP000176855"/>
    </source>
</evidence>
<dbReference type="InterPro" id="IPR001708">
    <property type="entry name" value="YidC/ALB3/OXA1/COX18"/>
</dbReference>